<dbReference type="PROSITE" id="PS51384">
    <property type="entry name" value="FAD_FR"/>
    <property type="match status" value="1"/>
</dbReference>
<dbReference type="PRINTS" id="PR00410">
    <property type="entry name" value="PHEHYDRXLASE"/>
</dbReference>
<comment type="cofactor">
    <cofactor evidence="1">
        <name>FAD</name>
        <dbReference type="ChEBI" id="CHEBI:57692"/>
    </cofactor>
</comment>
<dbReference type="AlphaFoldDB" id="A0A1Y6C317"/>
<dbReference type="EMBL" id="FXAG01000020">
    <property type="protein sequence ID" value="SMF43048.1"/>
    <property type="molecule type" value="Genomic_DNA"/>
</dbReference>
<organism evidence="4 5">
    <name type="scientific">Pseudogulbenkiania subflava DSM 22618</name>
    <dbReference type="NCBI Taxonomy" id="1123014"/>
    <lineage>
        <taxon>Bacteria</taxon>
        <taxon>Pseudomonadati</taxon>
        <taxon>Pseudomonadota</taxon>
        <taxon>Betaproteobacteria</taxon>
        <taxon>Neisseriales</taxon>
        <taxon>Chromobacteriaceae</taxon>
        <taxon>Pseudogulbenkiania</taxon>
    </lineage>
</organism>
<dbReference type="RefSeq" id="WP_085277351.1">
    <property type="nucleotide sequence ID" value="NZ_FXAG01000020.1"/>
</dbReference>
<accession>A0A1Y6C317</accession>
<dbReference type="InterPro" id="IPR001433">
    <property type="entry name" value="OxRdtase_FAD/NAD-bd"/>
</dbReference>
<proteinExistence type="predicted"/>
<dbReference type="Pfam" id="PF00175">
    <property type="entry name" value="NAD_binding_1"/>
    <property type="match status" value="1"/>
</dbReference>
<evidence type="ECO:0000313" key="5">
    <source>
        <dbReference type="Proteomes" id="UP000192920"/>
    </source>
</evidence>
<sequence>MSAYDTRIEGHEMIVEGTMAFHFEKPPGFSFKPGQAMDVVLVDPPATDPQSARHAFSIVSAPFEEHLSITTRMRDSAFKRALKSLAIGAPIRIEGPFGSLTLHNNRARPAVFIAGGIGITPFMSILRQAAQDGLPQRLVLIYSNRRPEDAAFLAELQVLEQRNRHFRLVATMTQMEQSTRPWAGEVGKIDETLLKRVISELPAPICYLAGPPAMVEDMHRVLNLAGVDDDDIRTEEFYGY</sequence>
<dbReference type="STRING" id="1123014.SAMN02745746_03212"/>
<dbReference type="InterPro" id="IPR017938">
    <property type="entry name" value="Riboflavin_synthase-like_b-brl"/>
</dbReference>
<dbReference type="Gene3D" id="3.40.50.80">
    <property type="entry name" value="Nucleotide-binding domain of ferredoxin-NADP reductase (FNR) module"/>
    <property type="match status" value="1"/>
</dbReference>
<dbReference type="InterPro" id="IPR039261">
    <property type="entry name" value="FNR_nucleotide-bd"/>
</dbReference>
<evidence type="ECO:0000259" key="3">
    <source>
        <dbReference type="PROSITE" id="PS51384"/>
    </source>
</evidence>
<dbReference type="Gene3D" id="2.40.30.10">
    <property type="entry name" value="Translation factors"/>
    <property type="match status" value="1"/>
</dbReference>
<dbReference type="PANTHER" id="PTHR47354:SF5">
    <property type="entry name" value="PROTEIN RFBI"/>
    <property type="match status" value="1"/>
</dbReference>
<dbReference type="SUPFAM" id="SSF63380">
    <property type="entry name" value="Riboflavin synthase domain-like"/>
    <property type="match status" value="1"/>
</dbReference>
<gene>
    <name evidence="4" type="ORF">SAMN02745746_03212</name>
</gene>
<feature type="domain" description="FAD-binding FR-type" evidence="3">
    <location>
        <begin position="1"/>
        <end position="103"/>
    </location>
</feature>
<dbReference type="GO" id="GO:0016491">
    <property type="term" value="F:oxidoreductase activity"/>
    <property type="evidence" value="ECO:0007669"/>
    <property type="project" value="InterPro"/>
</dbReference>
<dbReference type="GO" id="GO:0051537">
    <property type="term" value="F:2 iron, 2 sulfur cluster binding"/>
    <property type="evidence" value="ECO:0007669"/>
    <property type="project" value="UniProtKB-KW"/>
</dbReference>
<keyword evidence="2" id="KW-0001">2Fe-2S</keyword>
<dbReference type="InterPro" id="IPR050415">
    <property type="entry name" value="MRET"/>
</dbReference>
<keyword evidence="5" id="KW-1185">Reference proteome</keyword>
<keyword evidence="2" id="KW-0479">Metal-binding</keyword>
<dbReference type="Proteomes" id="UP000192920">
    <property type="component" value="Unassembled WGS sequence"/>
</dbReference>
<dbReference type="SUPFAM" id="SSF52343">
    <property type="entry name" value="Ferredoxin reductase-like, C-terminal NADP-linked domain"/>
    <property type="match status" value="1"/>
</dbReference>
<dbReference type="CDD" id="cd00322">
    <property type="entry name" value="FNR_like"/>
    <property type="match status" value="1"/>
</dbReference>
<reference evidence="5" key="1">
    <citation type="submission" date="2017-04" db="EMBL/GenBank/DDBJ databases">
        <authorList>
            <person name="Varghese N."/>
            <person name="Submissions S."/>
        </authorList>
    </citation>
    <scope>NUCLEOTIDE SEQUENCE [LARGE SCALE GENOMIC DNA]</scope>
    <source>
        <strain evidence="5">DSM 22618</strain>
    </source>
</reference>
<evidence type="ECO:0000256" key="1">
    <source>
        <dbReference type="ARBA" id="ARBA00001974"/>
    </source>
</evidence>
<dbReference type="PANTHER" id="PTHR47354">
    <property type="entry name" value="NADH OXIDOREDUCTASE HCR"/>
    <property type="match status" value="1"/>
</dbReference>
<keyword evidence="2" id="KW-0408">Iron</keyword>
<evidence type="ECO:0000256" key="2">
    <source>
        <dbReference type="ARBA" id="ARBA00022714"/>
    </source>
</evidence>
<keyword evidence="2" id="KW-0411">Iron-sulfur</keyword>
<protein>
    <submittedName>
        <fullName evidence="4">Ferredoxin-NADP reductase</fullName>
    </submittedName>
</protein>
<name>A0A1Y6C317_9NEIS</name>
<dbReference type="InterPro" id="IPR017927">
    <property type="entry name" value="FAD-bd_FR_type"/>
</dbReference>
<evidence type="ECO:0000313" key="4">
    <source>
        <dbReference type="EMBL" id="SMF43048.1"/>
    </source>
</evidence>